<dbReference type="GO" id="GO:0006450">
    <property type="term" value="P:regulation of translational fidelity"/>
    <property type="evidence" value="ECO:0007669"/>
    <property type="project" value="TreeGrafter"/>
</dbReference>
<protein>
    <recommendedName>
        <fullName evidence="4 13">Threonylcarbamoyl-AMP synthase</fullName>
        <shortName evidence="13">TC-AMP synthase</shortName>
        <ecNumber evidence="3 13">2.7.7.87</ecNumber>
    </recommendedName>
    <alternativeName>
        <fullName evidence="11 13">L-threonylcarbamoyladenylate synthase</fullName>
    </alternativeName>
</protein>
<evidence type="ECO:0000256" key="3">
    <source>
        <dbReference type="ARBA" id="ARBA00012584"/>
    </source>
</evidence>
<comment type="subcellular location">
    <subcellularLocation>
        <location evidence="1 13">Cytoplasm</location>
    </subcellularLocation>
</comment>
<feature type="domain" description="YrdC-like" evidence="15">
    <location>
        <begin position="15"/>
        <end position="201"/>
    </location>
</feature>
<proteinExistence type="inferred from homology"/>
<feature type="binding site" evidence="14">
    <location>
        <position position="37"/>
    </location>
    <ligand>
        <name>L-threonine</name>
        <dbReference type="ChEBI" id="CHEBI:57926"/>
    </ligand>
</feature>
<dbReference type="Proteomes" id="UP000811545">
    <property type="component" value="Unassembled WGS sequence"/>
</dbReference>
<dbReference type="GO" id="GO:0061710">
    <property type="term" value="F:L-threonylcarbamoyladenylate synthase"/>
    <property type="evidence" value="ECO:0007669"/>
    <property type="project" value="UniProtKB-EC"/>
</dbReference>
<evidence type="ECO:0000256" key="11">
    <source>
        <dbReference type="ARBA" id="ARBA00029774"/>
    </source>
</evidence>
<dbReference type="Pfam" id="PF01300">
    <property type="entry name" value="Sua5_yciO_yrdC"/>
    <property type="match status" value="1"/>
</dbReference>
<dbReference type="InterPro" id="IPR017945">
    <property type="entry name" value="DHBP_synth_RibB-like_a/b_dom"/>
</dbReference>
<feature type="binding site" evidence="14">
    <location>
        <position position="153"/>
    </location>
    <ligand>
        <name>ATP</name>
        <dbReference type="ChEBI" id="CHEBI:30616"/>
    </ligand>
</feature>
<evidence type="ECO:0000256" key="6">
    <source>
        <dbReference type="ARBA" id="ARBA00022679"/>
    </source>
</evidence>
<dbReference type="InterPro" id="IPR010923">
    <property type="entry name" value="T(6)A37_SUA5"/>
</dbReference>
<comment type="function">
    <text evidence="13">Required for the formation of a threonylcarbamoyl group on adenosine at position 37 (t(6)A37) in tRNAs that read codons beginning with adenine.</text>
</comment>
<dbReference type="InterPro" id="IPR006070">
    <property type="entry name" value="Sua5-like_dom"/>
</dbReference>
<keyword evidence="10 13" id="KW-0067">ATP-binding</keyword>
<dbReference type="Gene3D" id="3.40.50.11030">
    <property type="entry name" value="Threonylcarbamoyl-AMP synthase, C-terminal domain"/>
    <property type="match status" value="1"/>
</dbReference>
<feature type="binding site" evidence="14">
    <location>
        <position position="119"/>
    </location>
    <ligand>
        <name>ATP</name>
        <dbReference type="ChEBI" id="CHEBI:30616"/>
    </ligand>
</feature>
<dbReference type="InterPro" id="IPR038385">
    <property type="entry name" value="Sua5/YwlC_C"/>
</dbReference>
<keyword evidence="6 13" id="KW-0808">Transferase</keyword>
<feature type="binding site" evidence="14">
    <location>
        <position position="145"/>
    </location>
    <ligand>
        <name>ATP</name>
        <dbReference type="ChEBI" id="CHEBI:30616"/>
    </ligand>
</feature>
<comment type="caution">
    <text evidence="16">The sequence shown here is derived from an EMBL/GenBank/DDBJ whole genome shotgun (WGS) entry which is preliminary data.</text>
</comment>
<dbReference type="InterPro" id="IPR050156">
    <property type="entry name" value="TC-AMP_synthase_SUA5"/>
</dbReference>
<comment type="similarity">
    <text evidence="2 13">Belongs to the SUA5 family.</text>
</comment>
<dbReference type="PIRSF" id="PIRSF004930">
    <property type="entry name" value="Tln_factor_SUA5"/>
    <property type="match status" value="1"/>
</dbReference>
<evidence type="ECO:0000256" key="2">
    <source>
        <dbReference type="ARBA" id="ARBA00007663"/>
    </source>
</evidence>
<evidence type="ECO:0000256" key="7">
    <source>
        <dbReference type="ARBA" id="ARBA00022694"/>
    </source>
</evidence>
<evidence type="ECO:0000256" key="1">
    <source>
        <dbReference type="ARBA" id="ARBA00004496"/>
    </source>
</evidence>
<dbReference type="GO" id="GO:0005524">
    <property type="term" value="F:ATP binding"/>
    <property type="evidence" value="ECO:0007669"/>
    <property type="project" value="UniProtKB-UniRule"/>
</dbReference>
<dbReference type="Gene3D" id="3.90.870.10">
    <property type="entry name" value="DHBP synthase"/>
    <property type="match status" value="1"/>
</dbReference>
<feature type="binding site" evidence="14">
    <location>
        <position position="123"/>
    </location>
    <ligand>
        <name>L-threonine</name>
        <dbReference type="ChEBI" id="CHEBI:57926"/>
    </ligand>
</feature>
<feature type="binding site" evidence="14">
    <location>
        <position position="64"/>
    </location>
    <ligand>
        <name>ATP</name>
        <dbReference type="ChEBI" id="CHEBI:30616"/>
    </ligand>
</feature>
<evidence type="ECO:0000256" key="12">
    <source>
        <dbReference type="ARBA" id="ARBA00048366"/>
    </source>
</evidence>
<dbReference type="SUPFAM" id="SSF55821">
    <property type="entry name" value="YrdC/RibB"/>
    <property type="match status" value="1"/>
</dbReference>
<keyword evidence="7 13" id="KW-0819">tRNA processing</keyword>
<evidence type="ECO:0000313" key="16">
    <source>
        <dbReference type="EMBL" id="MBT9145023.1"/>
    </source>
</evidence>
<feature type="binding site" evidence="14">
    <location>
        <position position="238"/>
    </location>
    <ligand>
        <name>ATP</name>
        <dbReference type="ChEBI" id="CHEBI:30616"/>
    </ligand>
</feature>
<dbReference type="NCBIfam" id="TIGR00057">
    <property type="entry name" value="L-threonylcarbamoyladenylate synthase"/>
    <property type="match status" value="1"/>
</dbReference>
<dbReference type="EC" id="2.7.7.87" evidence="3 13"/>
<dbReference type="GO" id="GO:0005737">
    <property type="term" value="C:cytoplasm"/>
    <property type="evidence" value="ECO:0007669"/>
    <property type="project" value="UniProtKB-SubCell"/>
</dbReference>
<dbReference type="PROSITE" id="PS51163">
    <property type="entry name" value="YRDC"/>
    <property type="match status" value="1"/>
</dbReference>
<keyword evidence="5 13" id="KW-0963">Cytoplasm</keyword>
<dbReference type="InterPro" id="IPR005145">
    <property type="entry name" value="Sua5_C"/>
</dbReference>
<dbReference type="Pfam" id="PF03481">
    <property type="entry name" value="Sua5_C"/>
    <property type="match status" value="1"/>
</dbReference>
<evidence type="ECO:0000256" key="14">
    <source>
        <dbReference type="PIRSR" id="PIRSR004930-1"/>
    </source>
</evidence>
<feature type="binding site" evidence="14">
    <location>
        <position position="183"/>
    </location>
    <ligand>
        <name>L-threonine</name>
        <dbReference type="ChEBI" id="CHEBI:57926"/>
    </ligand>
</feature>
<evidence type="ECO:0000256" key="8">
    <source>
        <dbReference type="ARBA" id="ARBA00022695"/>
    </source>
</evidence>
<evidence type="ECO:0000259" key="15">
    <source>
        <dbReference type="PROSITE" id="PS51163"/>
    </source>
</evidence>
<evidence type="ECO:0000256" key="9">
    <source>
        <dbReference type="ARBA" id="ARBA00022741"/>
    </source>
</evidence>
<keyword evidence="8 13" id="KW-0548">Nucleotidyltransferase</keyword>
<evidence type="ECO:0000256" key="5">
    <source>
        <dbReference type="ARBA" id="ARBA00022490"/>
    </source>
</evidence>
<reference evidence="16 17" key="1">
    <citation type="journal article" date="2021" name="bioRxiv">
        <title>Unique metabolic strategies in Hadean analogues reveal hints for primordial physiology.</title>
        <authorList>
            <person name="Nobu M.K."/>
            <person name="Nakai R."/>
            <person name="Tamazawa S."/>
            <person name="Mori H."/>
            <person name="Toyoda A."/>
            <person name="Ijiri A."/>
            <person name="Suzuki S."/>
            <person name="Kurokawa K."/>
            <person name="Kamagata Y."/>
            <person name="Tamaki H."/>
        </authorList>
    </citation>
    <scope>NUCLEOTIDE SEQUENCE [LARGE SCALE GENOMIC DNA]</scope>
    <source>
        <strain evidence="16">BS525</strain>
    </source>
</reference>
<evidence type="ECO:0000313" key="17">
    <source>
        <dbReference type="Proteomes" id="UP000811545"/>
    </source>
</evidence>
<organism evidence="16 17">
    <name type="scientific">Psychracetigena formicireducens</name>
    <dbReference type="NCBI Taxonomy" id="2986056"/>
    <lineage>
        <taxon>Bacteria</taxon>
        <taxon>Bacillati</taxon>
        <taxon>Candidatus Lithacetigenota</taxon>
        <taxon>Candidatus Psychracetigena</taxon>
    </lineage>
</organism>
<dbReference type="GO" id="GO:0000049">
    <property type="term" value="F:tRNA binding"/>
    <property type="evidence" value="ECO:0007669"/>
    <property type="project" value="TreeGrafter"/>
</dbReference>
<feature type="binding site" evidence="14">
    <location>
        <position position="69"/>
    </location>
    <ligand>
        <name>L-threonine</name>
        <dbReference type="ChEBI" id="CHEBI:57926"/>
    </ligand>
</feature>
<feature type="binding site" evidence="14">
    <location>
        <position position="143"/>
    </location>
    <ligand>
        <name>L-threonine</name>
        <dbReference type="ChEBI" id="CHEBI:57926"/>
    </ligand>
</feature>
<evidence type="ECO:0000256" key="13">
    <source>
        <dbReference type="PIRNR" id="PIRNR004930"/>
    </source>
</evidence>
<feature type="binding site" evidence="14">
    <location>
        <position position="60"/>
    </location>
    <ligand>
        <name>ATP</name>
        <dbReference type="ChEBI" id="CHEBI:30616"/>
    </ligand>
</feature>
<feature type="binding site" evidence="14">
    <location>
        <position position="197"/>
    </location>
    <ligand>
        <name>ATP</name>
        <dbReference type="ChEBI" id="CHEBI:30616"/>
    </ligand>
</feature>
<sequence length="348" mass="38590">MNTIVYKVDPVYPESEKIEQSAIILKRGGLVAFPTETVYGLGADTFNAEAVRRIFKVKQRPIDNPLIVHISSLQEVNKVAYDVPNIAFELMESFFPGPLTLILPRKELVPPEVSAFLPTIALRMPAHRIAIELIKALGSPIAAPSANRSTKVSPVTAEHVLDDLNGEIEAILDGGKTPLGIDSTVVNVLSDPPVILRPGFITYEELKEIIPGVVEFNYSQISDSDFKPVAPGMKYRHYAPQVPMHMFLGEKPYVWEEILKNKILKSEKSVKVGVAISKEGFIYLNQPPDSFSLGSYNDLTEVASRLYLTLREMEKVYDIILIEGCEEKGVGRALMNRLKKASTSIKVV</sequence>
<dbReference type="FunFam" id="3.90.870.10:FF:000009">
    <property type="entry name" value="Threonylcarbamoyl-AMP synthase, putative"/>
    <property type="match status" value="1"/>
</dbReference>
<dbReference type="GO" id="GO:0003725">
    <property type="term" value="F:double-stranded RNA binding"/>
    <property type="evidence" value="ECO:0007669"/>
    <property type="project" value="UniProtKB-UniRule"/>
</dbReference>
<gene>
    <name evidence="16" type="primary">ywlC</name>
    <name evidence="16" type="ORF">DDT42_00887</name>
</gene>
<dbReference type="PANTHER" id="PTHR17490">
    <property type="entry name" value="SUA5"/>
    <property type="match status" value="1"/>
</dbReference>
<keyword evidence="9 13" id="KW-0547">Nucleotide-binding</keyword>
<name>A0A9E2BG78_PSYF1</name>
<dbReference type="GO" id="GO:0008033">
    <property type="term" value="P:tRNA processing"/>
    <property type="evidence" value="ECO:0007669"/>
    <property type="project" value="UniProtKB-KW"/>
</dbReference>
<comment type="catalytic activity">
    <reaction evidence="12 13">
        <text>L-threonine + hydrogencarbonate + ATP = L-threonylcarbamoyladenylate + diphosphate + H2O</text>
        <dbReference type="Rhea" id="RHEA:36407"/>
        <dbReference type="ChEBI" id="CHEBI:15377"/>
        <dbReference type="ChEBI" id="CHEBI:17544"/>
        <dbReference type="ChEBI" id="CHEBI:30616"/>
        <dbReference type="ChEBI" id="CHEBI:33019"/>
        <dbReference type="ChEBI" id="CHEBI:57926"/>
        <dbReference type="ChEBI" id="CHEBI:73682"/>
        <dbReference type="EC" id="2.7.7.87"/>
    </reaction>
</comment>
<dbReference type="PANTHER" id="PTHR17490:SF16">
    <property type="entry name" value="THREONYLCARBAMOYL-AMP SYNTHASE"/>
    <property type="match status" value="1"/>
</dbReference>
<evidence type="ECO:0000256" key="4">
    <source>
        <dbReference type="ARBA" id="ARBA00015492"/>
    </source>
</evidence>
<dbReference type="EMBL" id="QLTW01000040">
    <property type="protein sequence ID" value="MBT9145023.1"/>
    <property type="molecule type" value="Genomic_DNA"/>
</dbReference>
<dbReference type="AlphaFoldDB" id="A0A9E2BG78"/>
<evidence type="ECO:0000256" key="10">
    <source>
        <dbReference type="ARBA" id="ARBA00022840"/>
    </source>
</evidence>
<accession>A0A9E2BG78</accession>